<evidence type="ECO:0000313" key="2">
    <source>
        <dbReference type="EMBL" id="SBT83595.1"/>
    </source>
</evidence>
<keyword evidence="3" id="KW-1185">Reference proteome</keyword>
<evidence type="ECO:0000313" key="3">
    <source>
        <dbReference type="Proteomes" id="UP000242942"/>
    </source>
</evidence>
<keyword evidence="1" id="KW-1133">Transmembrane helix</keyword>
<protein>
    <submittedName>
        <fullName evidence="2">PIR protein</fullName>
    </submittedName>
</protein>
<dbReference type="AlphaFoldDB" id="A0A1D3JDC2"/>
<dbReference type="InterPro" id="IPR008780">
    <property type="entry name" value="Plasmodium_Vir"/>
</dbReference>
<dbReference type="VEuPathDB" id="PlasmoDB:PocGH01_00133500"/>
<evidence type="ECO:0000256" key="1">
    <source>
        <dbReference type="SAM" id="Phobius"/>
    </source>
</evidence>
<sequence>MGISVDELPSKKYKNIWDEGICYSEVNNIIAHKKIPAEAYKWIGKFQKNFKNNLETHHVEINNNTREKRCRDLYYIVYDILYKLKNLRGYDDINYNAIKSAIKHYINSEFINKGYASCLPDSINEADYEYPNVKDKKYMDDLVEDIIYIEQKTNEINRSLECNGIKKYFEGELSKIKLLYEADEQKYKKILQYYKQDNFDNLINIIEKIRCNTVEDFRETRDIENEETEVDFLPLHIFIASILSLFGFLLIFFFLYQATPFRSWFDRKIRKKIIFANNANDEVSHKILEEPCEYPNTNSYSDEYHVLYNSVADN</sequence>
<accession>A0A1D3JDC2</accession>
<keyword evidence="1" id="KW-0812">Transmembrane</keyword>
<feature type="transmembrane region" description="Helical" evidence="1">
    <location>
        <begin position="235"/>
        <end position="258"/>
    </location>
</feature>
<reference evidence="2 3" key="1">
    <citation type="submission" date="2016-06" db="EMBL/GenBank/DDBJ databases">
        <authorList>
            <consortium name="Pathogen Informatics"/>
        </authorList>
    </citation>
    <scope>NUCLEOTIDE SEQUENCE [LARGE SCALE GENOMIC DNA]</scope>
    <source>
        <strain evidence="2">PocGH01</strain>
    </source>
</reference>
<dbReference type="Pfam" id="PF05795">
    <property type="entry name" value="Plasmodium_Vir"/>
    <property type="match status" value="1"/>
</dbReference>
<name>A0A1D3JDC2_PLAOA</name>
<dbReference type="VEuPathDB" id="PlasmoDB:POWCR01_000128100"/>
<gene>
    <name evidence="2" type="primary">PocGH01_00133500</name>
    <name evidence="2" type="ORF">POCGH01_00133500</name>
</gene>
<dbReference type="EMBL" id="FLRI01000151">
    <property type="protein sequence ID" value="SBT83595.1"/>
    <property type="molecule type" value="Genomic_DNA"/>
</dbReference>
<keyword evidence="1" id="KW-0472">Membrane</keyword>
<organism evidence="2 3">
    <name type="scientific">Plasmodium ovale</name>
    <name type="common">malaria parasite P. ovale</name>
    <dbReference type="NCBI Taxonomy" id="36330"/>
    <lineage>
        <taxon>Eukaryota</taxon>
        <taxon>Sar</taxon>
        <taxon>Alveolata</taxon>
        <taxon>Apicomplexa</taxon>
        <taxon>Aconoidasida</taxon>
        <taxon>Haemosporida</taxon>
        <taxon>Plasmodiidae</taxon>
        <taxon>Plasmodium</taxon>
        <taxon>Plasmodium (Plasmodium)</taxon>
    </lineage>
</organism>
<dbReference type="Proteomes" id="UP000242942">
    <property type="component" value="Unassembled WGS sequence"/>
</dbReference>
<proteinExistence type="predicted"/>